<gene>
    <name evidence="4" type="ORF">Hsar01_03859</name>
</gene>
<keyword evidence="5" id="KW-1185">Reference proteome</keyword>
<dbReference type="SUPFAM" id="SSF53474">
    <property type="entry name" value="alpha/beta-Hydrolases"/>
    <property type="match status" value="1"/>
</dbReference>
<dbReference type="Gene3D" id="3.40.50.1820">
    <property type="entry name" value="alpha/beta hydrolase"/>
    <property type="match status" value="1"/>
</dbReference>
<proteinExistence type="predicted"/>
<keyword evidence="1 2" id="KW-0732">Signal</keyword>
<dbReference type="PANTHER" id="PTHR43037">
    <property type="entry name" value="UNNAMED PRODUCT-RELATED"/>
    <property type="match status" value="1"/>
</dbReference>
<feature type="domain" description="Dienelactone hydrolase" evidence="3">
    <location>
        <begin position="112"/>
        <end position="210"/>
    </location>
</feature>
<evidence type="ECO:0000259" key="3">
    <source>
        <dbReference type="Pfam" id="PF01738"/>
    </source>
</evidence>
<accession>A0ABP9UTD0</accession>
<evidence type="ECO:0000313" key="4">
    <source>
        <dbReference type="EMBL" id="GAA5484614.1"/>
    </source>
</evidence>
<evidence type="ECO:0000313" key="5">
    <source>
        <dbReference type="Proteomes" id="UP001476282"/>
    </source>
</evidence>
<reference evidence="4 5" key="1">
    <citation type="submission" date="2024-02" db="EMBL/GenBank/DDBJ databases">
        <title>Haloferula sargassicola NBRC 104335.</title>
        <authorList>
            <person name="Ichikawa N."/>
            <person name="Katano-Makiyama Y."/>
            <person name="Hidaka K."/>
        </authorList>
    </citation>
    <scope>NUCLEOTIDE SEQUENCE [LARGE SCALE GENOMIC DNA]</scope>
    <source>
        <strain evidence="4 5">NBRC 104335</strain>
    </source>
</reference>
<sequence>MKLLSLALAMTLASHAAELVPAKFETDSPRKLGYSYLISRPDRDAPEKGWPLIIFLHGAGERGTNLNDVKRHGPPKLLAAGRDIPAVVVAPQCPPNQVWDPHAVKALTGKIMAEEKTDPDRTYLTGLSMGGFGTWDTAMEYPDLWAAIAPVCGGTGIRFLLLDKLSKTPCWIFHGEDDPVVSVEFSRQAYEGLKRLNAPVKITTYPGVGHDSWTRAYEDHDFWKWLLAQHR</sequence>
<dbReference type="Pfam" id="PF01738">
    <property type="entry name" value="DLH"/>
    <property type="match status" value="1"/>
</dbReference>
<evidence type="ECO:0000256" key="2">
    <source>
        <dbReference type="SAM" id="SignalP"/>
    </source>
</evidence>
<dbReference type="InterPro" id="IPR002925">
    <property type="entry name" value="Dienelactn_hydro"/>
</dbReference>
<comment type="caution">
    <text evidence="4">The sequence shown here is derived from an EMBL/GenBank/DDBJ whole genome shotgun (WGS) entry which is preliminary data.</text>
</comment>
<dbReference type="RefSeq" id="WP_353568718.1">
    <property type="nucleotide sequence ID" value="NZ_BAABRI010000029.1"/>
</dbReference>
<dbReference type="PANTHER" id="PTHR43037:SF1">
    <property type="entry name" value="BLL1128 PROTEIN"/>
    <property type="match status" value="1"/>
</dbReference>
<feature type="chain" id="PRO_5045436938" description="Dienelactone hydrolase domain-containing protein" evidence="2">
    <location>
        <begin position="17"/>
        <end position="231"/>
    </location>
</feature>
<organism evidence="4 5">
    <name type="scientific">Haloferula sargassicola</name>
    <dbReference type="NCBI Taxonomy" id="490096"/>
    <lineage>
        <taxon>Bacteria</taxon>
        <taxon>Pseudomonadati</taxon>
        <taxon>Verrucomicrobiota</taxon>
        <taxon>Verrucomicrobiia</taxon>
        <taxon>Verrucomicrobiales</taxon>
        <taxon>Verrucomicrobiaceae</taxon>
        <taxon>Haloferula</taxon>
    </lineage>
</organism>
<feature type="signal peptide" evidence="2">
    <location>
        <begin position="1"/>
        <end position="16"/>
    </location>
</feature>
<evidence type="ECO:0000256" key="1">
    <source>
        <dbReference type="ARBA" id="ARBA00022729"/>
    </source>
</evidence>
<dbReference type="EMBL" id="BAABRI010000029">
    <property type="protein sequence ID" value="GAA5484614.1"/>
    <property type="molecule type" value="Genomic_DNA"/>
</dbReference>
<dbReference type="InterPro" id="IPR029058">
    <property type="entry name" value="AB_hydrolase_fold"/>
</dbReference>
<name>A0ABP9UTD0_9BACT</name>
<dbReference type="Proteomes" id="UP001476282">
    <property type="component" value="Unassembled WGS sequence"/>
</dbReference>
<protein>
    <recommendedName>
        <fullName evidence="3">Dienelactone hydrolase domain-containing protein</fullName>
    </recommendedName>
</protein>
<dbReference type="InterPro" id="IPR050955">
    <property type="entry name" value="Plant_Biomass_Hydrol_Est"/>
</dbReference>